<dbReference type="Gene3D" id="3.30.160.390">
    <property type="entry name" value="Integrase, DNA-binding domain"/>
    <property type="match status" value="1"/>
</dbReference>
<dbReference type="Proteomes" id="UP000596827">
    <property type="component" value="Unassembled WGS sequence"/>
</dbReference>
<dbReference type="InterPro" id="IPR010998">
    <property type="entry name" value="Integrase_recombinase_N"/>
</dbReference>
<dbReference type="Pfam" id="PF14659">
    <property type="entry name" value="Phage_int_SAM_3"/>
    <property type="match status" value="1"/>
</dbReference>
<evidence type="ECO:0000313" key="7">
    <source>
        <dbReference type="Proteomes" id="UP000596827"/>
    </source>
</evidence>
<keyword evidence="3" id="KW-0238">DNA-binding</keyword>
<comment type="similarity">
    <text evidence="1">Belongs to the 'phage' integrase family.</text>
</comment>
<dbReference type="GO" id="GO:0003677">
    <property type="term" value="F:DNA binding"/>
    <property type="evidence" value="ECO:0007669"/>
    <property type="project" value="UniProtKB-KW"/>
</dbReference>
<dbReference type="Gene3D" id="1.10.443.10">
    <property type="entry name" value="Intergrase catalytic core"/>
    <property type="match status" value="1"/>
</dbReference>
<dbReference type="PROSITE" id="PS51898">
    <property type="entry name" value="TYR_RECOMBINASE"/>
    <property type="match status" value="1"/>
</dbReference>
<dbReference type="Gene3D" id="1.10.150.130">
    <property type="match status" value="1"/>
</dbReference>
<protein>
    <submittedName>
        <fullName evidence="6">Site-specific integrase</fullName>
    </submittedName>
</protein>
<dbReference type="PANTHER" id="PTHR30629">
    <property type="entry name" value="PROPHAGE INTEGRASE"/>
    <property type="match status" value="1"/>
</dbReference>
<accession>A0A923S647</accession>
<dbReference type="InterPro" id="IPR002104">
    <property type="entry name" value="Integrase_catalytic"/>
</dbReference>
<evidence type="ECO:0000313" key="6">
    <source>
        <dbReference type="EMBL" id="MBC5768683.1"/>
    </source>
</evidence>
<keyword evidence="2" id="KW-0229">DNA integration</keyword>
<dbReference type="EMBL" id="JACORU010000022">
    <property type="protein sequence ID" value="MBC5768683.1"/>
    <property type="molecule type" value="Genomic_DNA"/>
</dbReference>
<dbReference type="InterPro" id="IPR011010">
    <property type="entry name" value="DNA_brk_join_enz"/>
</dbReference>
<dbReference type="GO" id="GO:0006310">
    <property type="term" value="P:DNA recombination"/>
    <property type="evidence" value="ECO:0007669"/>
    <property type="project" value="UniProtKB-KW"/>
</dbReference>
<organism evidence="6 7">
    <name type="scientific">Ramlibacter albus</name>
    <dbReference type="NCBI Taxonomy" id="2079448"/>
    <lineage>
        <taxon>Bacteria</taxon>
        <taxon>Pseudomonadati</taxon>
        <taxon>Pseudomonadota</taxon>
        <taxon>Betaproteobacteria</taxon>
        <taxon>Burkholderiales</taxon>
        <taxon>Comamonadaceae</taxon>
        <taxon>Ramlibacter</taxon>
    </lineage>
</organism>
<evidence type="ECO:0000256" key="2">
    <source>
        <dbReference type="ARBA" id="ARBA00022908"/>
    </source>
</evidence>
<sequence>MNSPRVRPRIVNQFFQGDIVAVIACLDQHYVNTQLACPPGKSRTEVVDPHKTGLYIEVRAASPGQGTFYVRWKDASGKTCHHKLGRTADLTLEAARAAALAHKAATKAPTAARPGVALPGNPPAPLMATNGLMGTPTTVAGGMSLDTFMTEHYFPHVKLHKRSWLRDEQTYKRIKPKFGNLPLAGITRRSVQQFQAELAAQGLAPATVNHHPVLLRRVLNLAMSWEMVDRNVLARIPLLRLDNQVEHYLDDEQVARLVKVLETDKNRMVCLILMFLLATGARLNEGLRAQWKHFDLDGGTWKIPATNSKSRKIMHKPLNASALWVLQQLDTKDESELLFPSPASGKPFTTITRQWYRIRKKAKLPENIRIHDLRHTFASRVVSSGGTLYQVQTLLGHADTRTSQRYAHLSMKAAQEASNLAAFAVG</sequence>
<comment type="caution">
    <text evidence="6">The sequence shown here is derived from an EMBL/GenBank/DDBJ whole genome shotgun (WGS) entry which is preliminary data.</text>
</comment>
<dbReference type="GO" id="GO:0015074">
    <property type="term" value="P:DNA integration"/>
    <property type="evidence" value="ECO:0007669"/>
    <property type="project" value="UniProtKB-KW"/>
</dbReference>
<dbReference type="InterPro" id="IPR038488">
    <property type="entry name" value="Integrase_DNA-bd_sf"/>
</dbReference>
<dbReference type="Pfam" id="PF00589">
    <property type="entry name" value="Phage_integrase"/>
    <property type="match status" value="1"/>
</dbReference>
<dbReference type="InterPro" id="IPR050808">
    <property type="entry name" value="Phage_Integrase"/>
</dbReference>
<reference evidence="6" key="1">
    <citation type="submission" date="2020-08" db="EMBL/GenBank/DDBJ databases">
        <title>Ramlibacter sp. GTP1 16S ribosomal RNA gene genome sequencing and assembly.</title>
        <authorList>
            <person name="Kang M."/>
        </authorList>
    </citation>
    <scope>NUCLEOTIDE SEQUENCE</scope>
    <source>
        <strain evidence="6">GTP1</strain>
    </source>
</reference>
<name>A0A923S647_9BURK</name>
<dbReference type="SUPFAM" id="SSF56349">
    <property type="entry name" value="DNA breaking-rejoining enzymes"/>
    <property type="match status" value="1"/>
</dbReference>
<feature type="domain" description="Tyr recombinase" evidence="5">
    <location>
        <begin position="244"/>
        <end position="419"/>
    </location>
</feature>
<dbReference type="InterPro" id="IPR013762">
    <property type="entry name" value="Integrase-like_cat_sf"/>
</dbReference>
<evidence type="ECO:0000256" key="4">
    <source>
        <dbReference type="ARBA" id="ARBA00023172"/>
    </source>
</evidence>
<dbReference type="AlphaFoldDB" id="A0A923S647"/>
<evidence type="ECO:0000256" key="1">
    <source>
        <dbReference type="ARBA" id="ARBA00008857"/>
    </source>
</evidence>
<dbReference type="CDD" id="cd00796">
    <property type="entry name" value="INT_Rci_Hp1_C"/>
    <property type="match status" value="1"/>
</dbReference>
<keyword evidence="7" id="KW-1185">Reference proteome</keyword>
<gene>
    <name evidence="6" type="ORF">H8R02_29750</name>
</gene>
<proteinExistence type="inferred from homology"/>
<keyword evidence="4" id="KW-0233">DNA recombination</keyword>
<dbReference type="InterPro" id="IPR004107">
    <property type="entry name" value="Integrase_SAM-like_N"/>
</dbReference>
<evidence type="ECO:0000256" key="3">
    <source>
        <dbReference type="ARBA" id="ARBA00023125"/>
    </source>
</evidence>
<dbReference type="PANTHER" id="PTHR30629:SF2">
    <property type="entry name" value="PROPHAGE INTEGRASE INTS-RELATED"/>
    <property type="match status" value="1"/>
</dbReference>
<evidence type="ECO:0000259" key="5">
    <source>
        <dbReference type="PROSITE" id="PS51898"/>
    </source>
</evidence>